<comment type="caution">
    <text evidence="3">The sequence shown here is derived from an EMBL/GenBank/DDBJ whole genome shotgun (WGS) entry which is preliminary data.</text>
</comment>
<keyword evidence="1" id="KW-0378">Hydrolase</keyword>
<dbReference type="RefSeq" id="WP_229723037.1">
    <property type="nucleotide sequence ID" value="NZ_BMDC01000001.1"/>
</dbReference>
<dbReference type="Proteomes" id="UP000600171">
    <property type="component" value="Unassembled WGS sequence"/>
</dbReference>
<dbReference type="Gene3D" id="3.40.50.850">
    <property type="entry name" value="Isochorismatase-like"/>
    <property type="match status" value="1"/>
</dbReference>
<feature type="domain" description="Isochorismatase-like" evidence="2">
    <location>
        <begin position="34"/>
        <end position="202"/>
    </location>
</feature>
<name>A0A917MT82_9MICC</name>
<reference evidence="3 4" key="1">
    <citation type="journal article" date="2014" name="Int. J. Syst. Evol. Microbiol.">
        <title>Complete genome sequence of Corynebacterium casei LMG S-19264T (=DSM 44701T), isolated from a smear-ripened cheese.</title>
        <authorList>
            <consortium name="US DOE Joint Genome Institute (JGI-PGF)"/>
            <person name="Walter F."/>
            <person name="Albersmeier A."/>
            <person name="Kalinowski J."/>
            <person name="Ruckert C."/>
        </authorList>
    </citation>
    <scope>NUCLEOTIDE SEQUENCE [LARGE SCALE GENOMIC DNA]</scope>
    <source>
        <strain evidence="3 4">CCM 8669</strain>
    </source>
</reference>
<sequence>MEAVSSFTLEDFAELNFGLGEGREGWEISPHRAAVLIHDTIRYYTEKLPSQVQAQLAENLASLMGWAEEHRVPVLASVPRPAHSANQRGIGYKLWGIGPTLDQTRDFIAGSLQEPGVPLIRKRSLSAFFATDLETELRRLGRDQLVIGGVFTGGGILATGFDALARDLEFFVVADASADLNSEKHSRTLTQIGETVGQVVSLATLGA</sequence>
<gene>
    <name evidence="3" type="primary">phzD1</name>
    <name evidence="3" type="ORF">GCM10007359_06270</name>
</gene>
<accession>A0A917MT82</accession>
<dbReference type="EMBL" id="BMDC01000001">
    <property type="protein sequence ID" value="GGH59239.1"/>
    <property type="molecule type" value="Genomic_DNA"/>
</dbReference>
<proteinExistence type="predicted"/>
<dbReference type="SUPFAM" id="SSF52499">
    <property type="entry name" value="Isochorismatase-like hydrolases"/>
    <property type="match status" value="1"/>
</dbReference>
<dbReference type="PANTHER" id="PTHR43540">
    <property type="entry name" value="PEROXYUREIDOACRYLATE/UREIDOACRYLATE AMIDOHYDROLASE-RELATED"/>
    <property type="match status" value="1"/>
</dbReference>
<organism evidence="3 4">
    <name type="scientific">Rothia aerolata</name>
    <dbReference type="NCBI Taxonomy" id="1812262"/>
    <lineage>
        <taxon>Bacteria</taxon>
        <taxon>Bacillati</taxon>
        <taxon>Actinomycetota</taxon>
        <taxon>Actinomycetes</taxon>
        <taxon>Micrococcales</taxon>
        <taxon>Micrococcaceae</taxon>
        <taxon>Rothia</taxon>
    </lineage>
</organism>
<keyword evidence="4" id="KW-1185">Reference proteome</keyword>
<evidence type="ECO:0000313" key="4">
    <source>
        <dbReference type="Proteomes" id="UP000600171"/>
    </source>
</evidence>
<dbReference type="AlphaFoldDB" id="A0A917MT82"/>
<dbReference type="InterPro" id="IPR050272">
    <property type="entry name" value="Isochorismatase-like_hydrls"/>
</dbReference>
<protein>
    <submittedName>
        <fullName evidence="3">Phenazine biosynthesis protein PhzD</fullName>
    </submittedName>
</protein>
<dbReference type="InterPro" id="IPR000868">
    <property type="entry name" value="Isochorismatase-like_dom"/>
</dbReference>
<dbReference type="GO" id="GO:0008908">
    <property type="term" value="F:isochorismatase activity"/>
    <property type="evidence" value="ECO:0007669"/>
    <property type="project" value="InterPro"/>
</dbReference>
<evidence type="ECO:0000256" key="1">
    <source>
        <dbReference type="ARBA" id="ARBA00022801"/>
    </source>
</evidence>
<dbReference type="PRINTS" id="PR01398">
    <property type="entry name" value="ISCHRISMTASE"/>
</dbReference>
<dbReference type="PANTHER" id="PTHR43540:SF3">
    <property type="entry name" value="ENTEROBACTIN SYNTHASE COMPONENT B"/>
    <property type="match status" value="1"/>
</dbReference>
<dbReference type="InterPro" id="IPR036380">
    <property type="entry name" value="Isochorismatase-like_sf"/>
</dbReference>
<dbReference type="InterPro" id="IPR016291">
    <property type="entry name" value="Isochorismatase"/>
</dbReference>
<dbReference type="Pfam" id="PF00857">
    <property type="entry name" value="Isochorismatase"/>
    <property type="match status" value="1"/>
</dbReference>
<evidence type="ECO:0000259" key="2">
    <source>
        <dbReference type="Pfam" id="PF00857"/>
    </source>
</evidence>
<evidence type="ECO:0000313" key="3">
    <source>
        <dbReference type="EMBL" id="GGH59239.1"/>
    </source>
</evidence>